<dbReference type="PANTHER" id="PTHR14879">
    <property type="entry name" value="CASPASE REGULATOR, RING FINGER DOMAIN-CONTAINING"/>
    <property type="match status" value="1"/>
</dbReference>
<sequence>MDNELTYKAILHSIIPNKLFDDMACESCSTKFTLFKRKKQCKDCLRYYCADCVIRRGDRVLSCDNCSMLSRRPLIKSQVLKMKTKDLKQYLIAKKVSLSGCVEKEDLVNILMQYANYGEPVVNNERQEPNINTQQTTNRPNINENNTSPRTQSPLIIPPSTPPPTPPTAPPTNPIVIEEVIESSEREIPSPELHETSDEGFMIVELPDEDPTITTTTTTTAESSSEITTTNNHNDPEPVITEQTNESDTEISNNNLPNDSNEARLSTPIVTEIPVITGNVKLTNIAERSHLDYLNIKQLKDLLRTNRVDYRGCVERSELLDRAGRLWDDHKSSRDEATFVETQTDDGLCKICWDSPIECVILECGHMACCIECGKQMNECPICRQYVVRVVRFFKA</sequence>
<proteinExistence type="predicted"/>
<dbReference type="Pfam" id="PF23632">
    <property type="entry name" value="SAP_RNF34_RFFL"/>
    <property type="match status" value="1"/>
</dbReference>
<dbReference type="GO" id="GO:1902042">
    <property type="term" value="P:negative regulation of extrinsic apoptotic signaling pathway via death domain receptors"/>
    <property type="evidence" value="ECO:0007669"/>
    <property type="project" value="TreeGrafter"/>
</dbReference>
<dbReference type="InterPro" id="IPR001841">
    <property type="entry name" value="Znf_RING"/>
</dbReference>
<dbReference type="Proteomes" id="UP000639338">
    <property type="component" value="Unassembled WGS sequence"/>
</dbReference>
<comment type="subcellular location">
    <subcellularLocation>
        <location evidence="1">Cell membrane</location>
        <topology evidence="1">Peripheral membrane protein</topology>
    </subcellularLocation>
</comment>
<dbReference type="Gene3D" id="3.30.40.10">
    <property type="entry name" value="Zinc/RING finger domain, C3HC4 (zinc finger)"/>
    <property type="match status" value="1"/>
</dbReference>
<dbReference type="GO" id="GO:0061630">
    <property type="term" value="F:ubiquitin protein ligase activity"/>
    <property type="evidence" value="ECO:0007669"/>
    <property type="project" value="TreeGrafter"/>
</dbReference>
<dbReference type="Pfam" id="PF13920">
    <property type="entry name" value="zf-C3HC4_3"/>
    <property type="match status" value="1"/>
</dbReference>
<evidence type="ECO:0000256" key="3">
    <source>
        <dbReference type="ARBA" id="ARBA00022833"/>
    </source>
</evidence>
<dbReference type="AlphaFoldDB" id="A0A834XLH5"/>
<evidence type="ECO:0000256" key="2">
    <source>
        <dbReference type="ARBA" id="ARBA00022771"/>
    </source>
</evidence>
<dbReference type="InterPro" id="IPR057299">
    <property type="entry name" value="RNF34_RFFL_SAP"/>
</dbReference>
<dbReference type="SUPFAM" id="SSF57850">
    <property type="entry name" value="RING/U-box"/>
    <property type="match status" value="1"/>
</dbReference>
<protein>
    <recommendedName>
        <fullName evidence="6">RING-type domain-containing protein</fullName>
    </recommendedName>
</protein>
<dbReference type="GO" id="GO:0070936">
    <property type="term" value="P:protein K48-linked ubiquitination"/>
    <property type="evidence" value="ECO:0007669"/>
    <property type="project" value="TreeGrafter"/>
</dbReference>
<feature type="compositionally biased region" description="Polar residues" evidence="5">
    <location>
        <begin position="129"/>
        <end position="153"/>
    </location>
</feature>
<dbReference type="GO" id="GO:0005737">
    <property type="term" value="C:cytoplasm"/>
    <property type="evidence" value="ECO:0007669"/>
    <property type="project" value="TreeGrafter"/>
</dbReference>
<dbReference type="InterPro" id="IPR055111">
    <property type="entry name" value="RNF34_RFFL_HeH"/>
</dbReference>
<evidence type="ECO:0000313" key="8">
    <source>
        <dbReference type="Proteomes" id="UP000639338"/>
    </source>
</evidence>
<evidence type="ECO:0000256" key="5">
    <source>
        <dbReference type="SAM" id="MobiDB-lite"/>
    </source>
</evidence>
<gene>
    <name evidence="7" type="ORF">HCN44_007377</name>
</gene>
<dbReference type="GO" id="GO:0005886">
    <property type="term" value="C:plasma membrane"/>
    <property type="evidence" value="ECO:0007669"/>
    <property type="project" value="UniProtKB-SubCell"/>
</dbReference>
<comment type="caution">
    <text evidence="7">The sequence shown here is derived from an EMBL/GenBank/DDBJ whole genome shotgun (WGS) entry which is preliminary data.</text>
</comment>
<dbReference type="FunFam" id="3.30.40.10:FF:000110">
    <property type="entry name" value="E3 ubiquitin-protein ligase RNF34 isoform X1"/>
    <property type="match status" value="1"/>
</dbReference>
<feature type="region of interest" description="Disordered" evidence="5">
    <location>
        <begin position="123"/>
        <end position="173"/>
    </location>
</feature>
<keyword evidence="3" id="KW-0862">Zinc</keyword>
<dbReference type="OrthoDB" id="3045089at2759"/>
<dbReference type="GO" id="GO:0008270">
    <property type="term" value="F:zinc ion binding"/>
    <property type="evidence" value="ECO:0007669"/>
    <property type="project" value="UniProtKB-KW"/>
</dbReference>
<dbReference type="EMBL" id="JACMRX010000005">
    <property type="protein sequence ID" value="KAF7989067.1"/>
    <property type="molecule type" value="Genomic_DNA"/>
</dbReference>
<dbReference type="CDD" id="cd15750">
    <property type="entry name" value="FYVE_CARP"/>
    <property type="match status" value="1"/>
</dbReference>
<dbReference type="InterPro" id="IPR051728">
    <property type="entry name" value="RING-FYVE_E3_ubiquitin-ligase"/>
</dbReference>
<evidence type="ECO:0000313" key="7">
    <source>
        <dbReference type="EMBL" id="KAF7989067.1"/>
    </source>
</evidence>
<dbReference type="SUPFAM" id="SSF57903">
    <property type="entry name" value="FYVE/PHD zinc finger"/>
    <property type="match status" value="1"/>
</dbReference>
<evidence type="ECO:0000259" key="6">
    <source>
        <dbReference type="PROSITE" id="PS50089"/>
    </source>
</evidence>
<feature type="compositionally biased region" description="Polar residues" evidence="5">
    <location>
        <begin position="241"/>
        <end position="262"/>
    </location>
</feature>
<dbReference type="Gene3D" id="1.10.720.140">
    <property type="match status" value="1"/>
</dbReference>
<dbReference type="CDD" id="cd16500">
    <property type="entry name" value="RING-HC_CARP"/>
    <property type="match status" value="1"/>
</dbReference>
<feature type="compositionally biased region" description="Pro residues" evidence="5">
    <location>
        <begin position="156"/>
        <end position="173"/>
    </location>
</feature>
<evidence type="ECO:0000256" key="4">
    <source>
        <dbReference type="PROSITE-ProRule" id="PRU00175"/>
    </source>
</evidence>
<dbReference type="InterPro" id="IPR013083">
    <property type="entry name" value="Znf_RING/FYVE/PHD"/>
</dbReference>
<dbReference type="PANTHER" id="PTHR14879:SF15">
    <property type="entry name" value="E3 UBIQUITIN-PROTEIN LIGASE RIFIFYLIN-LIKE PROTEIN"/>
    <property type="match status" value="1"/>
</dbReference>
<dbReference type="SUPFAM" id="SSF68906">
    <property type="entry name" value="SAP domain"/>
    <property type="match status" value="2"/>
</dbReference>
<reference evidence="7 8" key="1">
    <citation type="submission" date="2020-08" db="EMBL/GenBank/DDBJ databases">
        <title>Aphidius gifuensis genome sequencing and assembly.</title>
        <authorList>
            <person name="Du Z."/>
        </authorList>
    </citation>
    <scope>NUCLEOTIDE SEQUENCE [LARGE SCALE GENOMIC DNA]</scope>
    <source>
        <strain evidence="7">YNYX2018</strain>
        <tissue evidence="7">Adults</tissue>
    </source>
</reference>
<accession>A0A834XLH5</accession>
<feature type="compositionally biased region" description="Low complexity" evidence="5">
    <location>
        <begin position="215"/>
        <end position="230"/>
    </location>
</feature>
<dbReference type="InterPro" id="IPR011011">
    <property type="entry name" value="Znf_FYVE_PHD"/>
</dbReference>
<dbReference type="InterPro" id="IPR036361">
    <property type="entry name" value="SAP_dom_sf"/>
</dbReference>
<evidence type="ECO:0000256" key="1">
    <source>
        <dbReference type="ARBA" id="ARBA00004202"/>
    </source>
</evidence>
<feature type="domain" description="RING-type" evidence="6">
    <location>
        <begin position="349"/>
        <end position="384"/>
    </location>
</feature>
<name>A0A834XLH5_APHGI</name>
<keyword evidence="2 4" id="KW-0863">Zinc-finger</keyword>
<keyword evidence="8" id="KW-1185">Reference proteome</keyword>
<feature type="region of interest" description="Disordered" evidence="5">
    <location>
        <begin position="215"/>
        <end position="262"/>
    </location>
</feature>
<dbReference type="Pfam" id="PF22968">
    <property type="entry name" value="RNF34L-like_3rd"/>
    <property type="match status" value="1"/>
</dbReference>
<dbReference type="PROSITE" id="PS50089">
    <property type="entry name" value="ZF_RING_2"/>
    <property type="match status" value="1"/>
</dbReference>
<organism evidence="7 8">
    <name type="scientific">Aphidius gifuensis</name>
    <name type="common">Parasitoid wasp</name>
    <dbReference type="NCBI Taxonomy" id="684658"/>
    <lineage>
        <taxon>Eukaryota</taxon>
        <taxon>Metazoa</taxon>
        <taxon>Ecdysozoa</taxon>
        <taxon>Arthropoda</taxon>
        <taxon>Hexapoda</taxon>
        <taxon>Insecta</taxon>
        <taxon>Pterygota</taxon>
        <taxon>Neoptera</taxon>
        <taxon>Endopterygota</taxon>
        <taxon>Hymenoptera</taxon>
        <taxon>Apocrita</taxon>
        <taxon>Ichneumonoidea</taxon>
        <taxon>Braconidae</taxon>
        <taxon>Aphidiinae</taxon>
        <taxon>Aphidius</taxon>
    </lineage>
</organism>
<dbReference type="GO" id="GO:0043161">
    <property type="term" value="P:proteasome-mediated ubiquitin-dependent protein catabolic process"/>
    <property type="evidence" value="ECO:0007669"/>
    <property type="project" value="TreeGrafter"/>
</dbReference>
<keyword evidence="2 4" id="KW-0479">Metal-binding</keyword>